<name>A0A7X3LS13_9HYPH</name>
<evidence type="ECO:0000256" key="3">
    <source>
        <dbReference type="ARBA" id="ARBA00023125"/>
    </source>
</evidence>
<dbReference type="PROSITE" id="PS50931">
    <property type="entry name" value="HTH_LYSR"/>
    <property type="match status" value="2"/>
</dbReference>
<comment type="similarity">
    <text evidence="1">Belongs to the LysR transcriptional regulatory family.</text>
</comment>
<dbReference type="InterPro" id="IPR036388">
    <property type="entry name" value="WH-like_DNA-bd_sf"/>
</dbReference>
<dbReference type="Pfam" id="PF00126">
    <property type="entry name" value="HTH_1"/>
    <property type="match status" value="2"/>
</dbReference>
<keyword evidence="3" id="KW-0238">DNA-binding</keyword>
<comment type="caution">
    <text evidence="6">The sequence shown here is derived from an EMBL/GenBank/DDBJ whole genome shotgun (WGS) entry which is preliminary data.</text>
</comment>
<dbReference type="Gene3D" id="1.10.10.10">
    <property type="entry name" value="Winged helix-like DNA-binding domain superfamily/Winged helix DNA-binding domain"/>
    <property type="match status" value="2"/>
</dbReference>
<dbReference type="SUPFAM" id="SSF46785">
    <property type="entry name" value="Winged helix' DNA-binding domain"/>
    <property type="match status" value="2"/>
</dbReference>
<feature type="domain" description="HTH lysR-type" evidence="5">
    <location>
        <begin position="93"/>
        <end position="150"/>
    </location>
</feature>
<feature type="domain" description="HTH lysR-type" evidence="5">
    <location>
        <begin position="4"/>
        <end position="61"/>
    </location>
</feature>
<evidence type="ECO:0000256" key="4">
    <source>
        <dbReference type="ARBA" id="ARBA00023163"/>
    </source>
</evidence>
<sequence>MIPRNLRHLRLFLAVADLKSLTLASQKCRVTQPAVSQAIGKMETAAGGTLFERTKQGFFLTSRGEVLAGRVARAFAILDPALSDISQRLCLTMTFAQLQALIAVRETENYTLAARRLGVAQPTVHRAVSQIEREAKSGLFKRTSFGIVATRACQALTQAARLAICELDQADSELAERDGRDIGRIVIGALPLSRSALLPEVLVRFRKLRPNLSISVLDGPYDELLAGLRRGEIDFLLGALRDPAPIGDIRQRRLFDDSLVLLCGRDHPLAKKRGVAPRDLASYPWIVPRTGTPTRLQFDALYDNLEQSAPIGIIESGSILLMREMLNLSDHLGCISRLQAEAELSKGLLVELDFIMDQPNRPIGMTTRHNWIPTAAQQQLLDILQAVEPCRDKL</sequence>
<dbReference type="InterPro" id="IPR000847">
    <property type="entry name" value="LysR_HTH_N"/>
</dbReference>
<dbReference type="GO" id="GO:0003700">
    <property type="term" value="F:DNA-binding transcription factor activity"/>
    <property type="evidence" value="ECO:0007669"/>
    <property type="project" value="InterPro"/>
</dbReference>
<proteinExistence type="inferred from homology"/>
<keyword evidence="7" id="KW-1185">Reference proteome</keyword>
<evidence type="ECO:0000256" key="2">
    <source>
        <dbReference type="ARBA" id="ARBA00023015"/>
    </source>
</evidence>
<dbReference type="Pfam" id="PF03466">
    <property type="entry name" value="LysR_substrate"/>
    <property type="match status" value="1"/>
</dbReference>
<evidence type="ECO:0000313" key="7">
    <source>
        <dbReference type="Proteomes" id="UP000433101"/>
    </source>
</evidence>
<dbReference type="Gene3D" id="3.40.190.10">
    <property type="entry name" value="Periplasmic binding protein-like II"/>
    <property type="match status" value="2"/>
</dbReference>
<dbReference type="AlphaFoldDB" id="A0A7X3LS13"/>
<evidence type="ECO:0000313" key="6">
    <source>
        <dbReference type="EMBL" id="MXN64023.1"/>
    </source>
</evidence>
<evidence type="ECO:0000256" key="1">
    <source>
        <dbReference type="ARBA" id="ARBA00009437"/>
    </source>
</evidence>
<dbReference type="PANTHER" id="PTHR30126:SF98">
    <property type="entry name" value="HTH-TYPE TRANSCRIPTIONAL ACTIVATOR BAUR"/>
    <property type="match status" value="1"/>
</dbReference>
<protein>
    <submittedName>
        <fullName evidence="6">LysR family transcriptional regulator</fullName>
    </submittedName>
</protein>
<organism evidence="6 7">
    <name type="scientific">Stappia sediminis</name>
    <dbReference type="NCBI Taxonomy" id="2692190"/>
    <lineage>
        <taxon>Bacteria</taxon>
        <taxon>Pseudomonadati</taxon>
        <taxon>Pseudomonadota</taxon>
        <taxon>Alphaproteobacteria</taxon>
        <taxon>Hyphomicrobiales</taxon>
        <taxon>Stappiaceae</taxon>
        <taxon>Stappia</taxon>
    </lineage>
</organism>
<gene>
    <name evidence="6" type="ORF">GR183_03820</name>
</gene>
<dbReference type="Proteomes" id="UP000433101">
    <property type="component" value="Unassembled WGS sequence"/>
</dbReference>
<dbReference type="PANTHER" id="PTHR30126">
    <property type="entry name" value="HTH-TYPE TRANSCRIPTIONAL REGULATOR"/>
    <property type="match status" value="1"/>
</dbReference>
<dbReference type="InterPro" id="IPR036390">
    <property type="entry name" value="WH_DNA-bd_sf"/>
</dbReference>
<dbReference type="EMBL" id="WUMV01000002">
    <property type="protein sequence ID" value="MXN64023.1"/>
    <property type="molecule type" value="Genomic_DNA"/>
</dbReference>
<reference evidence="6 7" key="1">
    <citation type="submission" date="2019-12" db="EMBL/GenBank/DDBJ databases">
        <authorList>
            <person name="Li M."/>
        </authorList>
    </citation>
    <scope>NUCLEOTIDE SEQUENCE [LARGE SCALE GENOMIC DNA]</scope>
    <source>
        <strain evidence="6 7">GBMRC 2046</strain>
    </source>
</reference>
<accession>A0A7X3LS13</accession>
<evidence type="ECO:0000259" key="5">
    <source>
        <dbReference type="PROSITE" id="PS50931"/>
    </source>
</evidence>
<dbReference type="GO" id="GO:0000976">
    <property type="term" value="F:transcription cis-regulatory region binding"/>
    <property type="evidence" value="ECO:0007669"/>
    <property type="project" value="TreeGrafter"/>
</dbReference>
<keyword evidence="4" id="KW-0804">Transcription</keyword>
<keyword evidence="2" id="KW-0805">Transcription regulation</keyword>
<dbReference type="RefSeq" id="WP_160774290.1">
    <property type="nucleotide sequence ID" value="NZ_WUMV01000002.1"/>
</dbReference>
<dbReference type="SUPFAM" id="SSF53850">
    <property type="entry name" value="Periplasmic binding protein-like II"/>
    <property type="match status" value="1"/>
</dbReference>
<dbReference type="InterPro" id="IPR005119">
    <property type="entry name" value="LysR_subst-bd"/>
</dbReference>